<dbReference type="SUPFAM" id="SSF53335">
    <property type="entry name" value="S-adenosyl-L-methionine-dependent methyltransferases"/>
    <property type="match status" value="1"/>
</dbReference>
<name>A0A194XQH1_MOLSC</name>
<evidence type="ECO:0000256" key="1">
    <source>
        <dbReference type="ARBA" id="ARBA00022603"/>
    </source>
</evidence>
<evidence type="ECO:0000259" key="3">
    <source>
        <dbReference type="Pfam" id="PF13649"/>
    </source>
</evidence>
<sequence>MATSFNLNSKAASGFKNAANYDAHRPTYPAEAVEKLLTHLGVADDTNAQVIDLACGTGKFTQLLAARPENFDILAVEPHAEMREELVKKNLGSRVKVLDGHAASMPVEEGWGDALVAAQAFHWFATEDSLKEIHRVLRPGAKFGMIWNLEAYNSPREWPSATTWEQKLKEIVFNLEDGHPRFRNMKWKEVFDNQQDTTPLQTLKDTFTHNFPTFSLPLGEETVQWTVYMSEEAIWGRYTTLSQVANLSEEKREEIRKQVFTVLKEGDTERNENGEIALHGVTYLCWTSRI</sequence>
<dbReference type="GO" id="GO:0008168">
    <property type="term" value="F:methyltransferase activity"/>
    <property type="evidence" value="ECO:0007669"/>
    <property type="project" value="UniProtKB-KW"/>
</dbReference>
<dbReference type="InterPro" id="IPR051052">
    <property type="entry name" value="Diverse_substrate_MTase"/>
</dbReference>
<dbReference type="RefSeq" id="XP_018076766.1">
    <property type="nucleotide sequence ID" value="XM_018211488.1"/>
</dbReference>
<keyword evidence="1 4" id="KW-0489">Methyltransferase</keyword>
<dbReference type="PANTHER" id="PTHR44942:SF4">
    <property type="entry name" value="METHYLTRANSFERASE TYPE 11 DOMAIN-CONTAINING PROTEIN"/>
    <property type="match status" value="1"/>
</dbReference>
<evidence type="ECO:0000313" key="5">
    <source>
        <dbReference type="Proteomes" id="UP000070700"/>
    </source>
</evidence>
<dbReference type="Gene3D" id="3.40.50.150">
    <property type="entry name" value="Vaccinia Virus protein VP39"/>
    <property type="match status" value="1"/>
</dbReference>
<dbReference type="EMBL" id="KQ947406">
    <property type="protein sequence ID" value="KUJ22411.1"/>
    <property type="molecule type" value="Genomic_DNA"/>
</dbReference>
<dbReference type="Proteomes" id="UP000070700">
    <property type="component" value="Unassembled WGS sequence"/>
</dbReference>
<dbReference type="InterPro" id="IPR029063">
    <property type="entry name" value="SAM-dependent_MTases_sf"/>
</dbReference>
<dbReference type="AlphaFoldDB" id="A0A194XQH1"/>
<dbReference type="OrthoDB" id="10027013at2759"/>
<dbReference type="InParanoid" id="A0A194XQH1"/>
<evidence type="ECO:0000313" key="4">
    <source>
        <dbReference type="EMBL" id="KUJ22411.1"/>
    </source>
</evidence>
<reference evidence="4 5" key="1">
    <citation type="submission" date="2015-10" db="EMBL/GenBank/DDBJ databases">
        <title>Full genome of DAOMC 229536 Phialocephala scopiformis, a fungal endophyte of spruce producing the potent anti-insectan compound rugulosin.</title>
        <authorList>
            <consortium name="DOE Joint Genome Institute"/>
            <person name="Walker A.K."/>
            <person name="Frasz S.L."/>
            <person name="Seifert K.A."/>
            <person name="Miller J.D."/>
            <person name="Mondo S.J."/>
            <person name="Labutti K."/>
            <person name="Lipzen A."/>
            <person name="Dockter R."/>
            <person name="Kennedy M."/>
            <person name="Grigoriev I.V."/>
            <person name="Spatafora J.W."/>
        </authorList>
    </citation>
    <scope>NUCLEOTIDE SEQUENCE [LARGE SCALE GENOMIC DNA]</scope>
    <source>
        <strain evidence="4 5">CBS 120377</strain>
    </source>
</reference>
<dbReference type="CDD" id="cd02440">
    <property type="entry name" value="AdoMet_MTases"/>
    <property type="match status" value="1"/>
</dbReference>
<dbReference type="InterPro" id="IPR041698">
    <property type="entry name" value="Methyltransf_25"/>
</dbReference>
<dbReference type="PANTHER" id="PTHR44942">
    <property type="entry name" value="METHYLTRANSF_11 DOMAIN-CONTAINING PROTEIN"/>
    <property type="match status" value="1"/>
</dbReference>
<accession>A0A194XQH1</accession>
<gene>
    <name evidence="4" type="ORF">LY89DRAFT_636425</name>
</gene>
<keyword evidence="2 4" id="KW-0808">Transferase</keyword>
<dbReference type="GO" id="GO:0032259">
    <property type="term" value="P:methylation"/>
    <property type="evidence" value="ECO:0007669"/>
    <property type="project" value="UniProtKB-KW"/>
</dbReference>
<organism evidence="4 5">
    <name type="scientific">Mollisia scopiformis</name>
    <name type="common">Conifer needle endophyte fungus</name>
    <name type="synonym">Phialocephala scopiformis</name>
    <dbReference type="NCBI Taxonomy" id="149040"/>
    <lineage>
        <taxon>Eukaryota</taxon>
        <taxon>Fungi</taxon>
        <taxon>Dikarya</taxon>
        <taxon>Ascomycota</taxon>
        <taxon>Pezizomycotina</taxon>
        <taxon>Leotiomycetes</taxon>
        <taxon>Helotiales</taxon>
        <taxon>Mollisiaceae</taxon>
        <taxon>Mollisia</taxon>
    </lineage>
</organism>
<proteinExistence type="predicted"/>
<feature type="domain" description="Methyltransferase" evidence="3">
    <location>
        <begin position="50"/>
        <end position="140"/>
    </location>
</feature>
<dbReference type="GeneID" id="28821214"/>
<dbReference type="Pfam" id="PF13649">
    <property type="entry name" value="Methyltransf_25"/>
    <property type="match status" value="1"/>
</dbReference>
<keyword evidence="5" id="KW-1185">Reference proteome</keyword>
<dbReference type="KEGG" id="psco:LY89DRAFT_636425"/>
<protein>
    <submittedName>
        <fullName evidence="4">Methyltransferase</fullName>
    </submittedName>
</protein>
<evidence type="ECO:0000256" key="2">
    <source>
        <dbReference type="ARBA" id="ARBA00022679"/>
    </source>
</evidence>